<evidence type="ECO:0000313" key="1">
    <source>
        <dbReference type="EMBL" id="MDJ1134430.1"/>
    </source>
</evidence>
<evidence type="ECO:0000313" key="2">
    <source>
        <dbReference type="Proteomes" id="UP001214441"/>
    </source>
</evidence>
<proteinExistence type="predicted"/>
<accession>A0ABT6ZZF2</accession>
<dbReference type="EMBL" id="JANCPR020000020">
    <property type="protein sequence ID" value="MDJ1134430.1"/>
    <property type="molecule type" value="Genomic_DNA"/>
</dbReference>
<reference evidence="1 2" key="1">
    <citation type="submission" date="2023-05" db="EMBL/GenBank/DDBJ databases">
        <title>Streptantibioticus silvisoli sp. nov., acidotolerant actinomycetes 1 from pine litter.</title>
        <authorList>
            <person name="Swiecimska M."/>
            <person name="Golinska P."/>
            <person name="Sangal V."/>
            <person name="Wachnowicz B."/>
            <person name="Goodfellow M."/>
        </authorList>
    </citation>
    <scope>NUCLEOTIDE SEQUENCE [LARGE SCALE GENOMIC DNA]</scope>
    <source>
        <strain evidence="1 2">DSM 42109</strain>
    </source>
</reference>
<protein>
    <submittedName>
        <fullName evidence="1">Uncharacterized protein</fullName>
    </submittedName>
</protein>
<dbReference type="RefSeq" id="WP_274041913.1">
    <property type="nucleotide sequence ID" value="NZ_JANCPR020000020.1"/>
</dbReference>
<dbReference type="Proteomes" id="UP001214441">
    <property type="component" value="Unassembled WGS sequence"/>
</dbReference>
<comment type="caution">
    <text evidence="1">The sequence shown here is derived from an EMBL/GenBank/DDBJ whole genome shotgun (WGS) entry which is preliminary data.</text>
</comment>
<name>A0ABT6ZZF2_9ACTN</name>
<keyword evidence="2" id="KW-1185">Reference proteome</keyword>
<sequence length="103" mass="10622">MQPTAPSPSTWQTPWGPVAVAVPAGVHWDAVRVADGYGDEVVRRLGDACGAVIGDARGGVLYWLVATSGGTDWAASPARAEVRHLSVACWVPGTGRTGPPGPY</sequence>
<gene>
    <name evidence="1" type="ORF">NMN56_021165</name>
</gene>
<organism evidence="1 2">
    <name type="scientific">Streptomyces iconiensis</name>
    <dbReference type="NCBI Taxonomy" id="1384038"/>
    <lineage>
        <taxon>Bacteria</taxon>
        <taxon>Bacillati</taxon>
        <taxon>Actinomycetota</taxon>
        <taxon>Actinomycetes</taxon>
        <taxon>Kitasatosporales</taxon>
        <taxon>Streptomycetaceae</taxon>
        <taxon>Streptomyces</taxon>
    </lineage>
</organism>